<keyword evidence="2" id="KW-1185">Reference proteome</keyword>
<evidence type="ECO:0000313" key="2">
    <source>
        <dbReference type="Proteomes" id="UP001254257"/>
    </source>
</evidence>
<comment type="caution">
    <text evidence="1">The sequence shown here is derived from an EMBL/GenBank/DDBJ whole genome shotgun (WGS) entry which is preliminary data.</text>
</comment>
<dbReference type="Proteomes" id="UP001254257">
    <property type="component" value="Unassembled WGS sequence"/>
</dbReference>
<proteinExistence type="predicted"/>
<sequence length="91" mass="10400">MSIAYVRKIKSFGERQAAVQRAAQLINAAMDAGAEREFQLLFDAILEFDIAEAKMPVEIPLGFMYFLRSARHASFKGLRDKQDEVSIYRLE</sequence>
<protein>
    <submittedName>
        <fullName evidence="1">Uncharacterized protein</fullName>
    </submittedName>
</protein>
<gene>
    <name evidence="1" type="ORF">RKE40_28755</name>
</gene>
<dbReference type="RefSeq" id="WP_316021586.1">
    <property type="nucleotide sequence ID" value="NZ_JAWDID010000094.1"/>
</dbReference>
<reference evidence="1 2" key="1">
    <citation type="submission" date="2023-09" db="EMBL/GenBank/DDBJ databases">
        <title>Whole genome shotgun sequencing (WGS) of Bosea sp. ZW T0_25, isolated from stored onions (Allium cepa).</title>
        <authorList>
            <person name="Stoll D.A."/>
            <person name="Huch M."/>
        </authorList>
    </citation>
    <scope>NUCLEOTIDE SEQUENCE [LARGE SCALE GENOMIC DNA]</scope>
    <source>
        <strain evidence="1 2">ZW T0_25</strain>
    </source>
</reference>
<name>A0ABU3SGJ4_9HYPH</name>
<accession>A0ABU3SGJ4</accession>
<evidence type="ECO:0000313" key="1">
    <source>
        <dbReference type="EMBL" id="MDU0343891.1"/>
    </source>
</evidence>
<organism evidence="1 2">
    <name type="scientific">Bosea rubneri</name>
    <dbReference type="NCBI Taxonomy" id="3075434"/>
    <lineage>
        <taxon>Bacteria</taxon>
        <taxon>Pseudomonadati</taxon>
        <taxon>Pseudomonadota</taxon>
        <taxon>Alphaproteobacteria</taxon>
        <taxon>Hyphomicrobiales</taxon>
        <taxon>Boseaceae</taxon>
        <taxon>Bosea</taxon>
    </lineage>
</organism>
<dbReference type="EMBL" id="JAWDID010000094">
    <property type="protein sequence ID" value="MDU0343891.1"/>
    <property type="molecule type" value="Genomic_DNA"/>
</dbReference>